<keyword evidence="2" id="KW-1185">Reference proteome</keyword>
<organism evidence="1 2">
    <name type="scientific">Daphnia magna</name>
    <dbReference type="NCBI Taxonomy" id="35525"/>
    <lineage>
        <taxon>Eukaryota</taxon>
        <taxon>Metazoa</taxon>
        <taxon>Ecdysozoa</taxon>
        <taxon>Arthropoda</taxon>
        <taxon>Crustacea</taxon>
        <taxon>Branchiopoda</taxon>
        <taxon>Diplostraca</taxon>
        <taxon>Cladocera</taxon>
        <taxon>Anomopoda</taxon>
        <taxon>Daphniidae</taxon>
        <taxon>Daphnia</taxon>
    </lineage>
</organism>
<sequence length="649" mass="71542">MRRHPLPGADHRLTGGVVLEISSKILNIPGVLLELLVEFKLARRGGRLRNLHATGRLRDLGVCRDKAPTVVIVEVEIKAPHLEHAHAAIVEIGAPLDEGLRELRRQCDALKYRFLLNFAELTEDRLHPLEEEPLDPIEDEVVVAGRPLPRVADDEADRIGHREREFAKDPRADLLAGERVDHVADRAAKRDAPDRCRLDEEDFGDEDVPPRCARDERIEERDVLGLQRVAARREDADDLSVLEEDGCLVAIDDRRIAPPTGSRTGSAHADCPRTVVEPPTAMNFDVSTLPVPAQRVLDLAGPAPLRAMAAKGVLPGVKPGDLLTVIALLSLQEGDAPTTAKATLANLPGPVLNGALAGAMPPEILDLVAPYYAQNADIAGLFLRHPNLLATTVVTMAAAASEAVAELIAVNEERLLATPEIIEKLYKNRATRMSTADRIIELAARNNVEVSGIPAFKEIATVLKDELIPEATEEPTYDDVLFQEAEHLAAITDGTEDTHAIDQVTGKEVLKAEFVEQAKKFQDLSSQRIRRALMGKSSDRRLALRDSNPLVRAAAAKREFLTEQEVLQMTANRNTADDVLMVIARDVEWTRNHKVKYNMVCNPRTPLAFASRWVPYLRDHELKLIQGSKDVPGAIANLARQQLEKKKKK</sequence>
<gene>
    <name evidence="1" type="ORF">OUZ56_032374</name>
</gene>
<proteinExistence type="predicted"/>
<reference evidence="1 2" key="1">
    <citation type="journal article" date="2023" name="Nucleic Acids Res.">
        <title>The hologenome of Daphnia magna reveals possible DNA methylation and microbiome-mediated evolution of the host genome.</title>
        <authorList>
            <person name="Chaturvedi A."/>
            <person name="Li X."/>
            <person name="Dhandapani V."/>
            <person name="Marshall H."/>
            <person name="Kissane S."/>
            <person name="Cuenca-Cambronero M."/>
            <person name="Asole G."/>
            <person name="Calvet F."/>
            <person name="Ruiz-Romero M."/>
            <person name="Marangio P."/>
            <person name="Guigo R."/>
            <person name="Rago D."/>
            <person name="Mirbahai L."/>
            <person name="Eastwood N."/>
            <person name="Colbourne J.K."/>
            <person name="Zhou J."/>
            <person name="Mallon E."/>
            <person name="Orsini L."/>
        </authorList>
    </citation>
    <scope>NUCLEOTIDE SEQUENCE [LARGE SCALE GENOMIC DNA]</scope>
    <source>
        <strain evidence="1">LRV0_1</strain>
    </source>
</reference>
<accession>A0ABR0B8Q7</accession>
<dbReference type="EMBL" id="JAOYFB010000041">
    <property type="protein sequence ID" value="KAK4044968.1"/>
    <property type="molecule type" value="Genomic_DNA"/>
</dbReference>
<protein>
    <submittedName>
        <fullName evidence="1">Uncharacterized protein</fullName>
    </submittedName>
</protein>
<name>A0ABR0B8Q7_9CRUS</name>
<dbReference type="Proteomes" id="UP001234178">
    <property type="component" value="Unassembled WGS sequence"/>
</dbReference>
<comment type="caution">
    <text evidence="1">The sequence shown here is derived from an EMBL/GenBank/DDBJ whole genome shotgun (WGS) entry which is preliminary data.</text>
</comment>
<evidence type="ECO:0000313" key="2">
    <source>
        <dbReference type="Proteomes" id="UP001234178"/>
    </source>
</evidence>
<evidence type="ECO:0000313" key="1">
    <source>
        <dbReference type="EMBL" id="KAK4044968.1"/>
    </source>
</evidence>